<evidence type="ECO:0000259" key="4">
    <source>
        <dbReference type="PROSITE" id="PS50932"/>
    </source>
</evidence>
<dbReference type="SUPFAM" id="SSF47413">
    <property type="entry name" value="lambda repressor-like DNA-binding domains"/>
    <property type="match status" value="1"/>
</dbReference>
<dbReference type="Pfam" id="PF00356">
    <property type="entry name" value="LacI"/>
    <property type="match status" value="1"/>
</dbReference>
<dbReference type="CDD" id="cd06267">
    <property type="entry name" value="PBP1_LacI_sugar_binding-like"/>
    <property type="match status" value="1"/>
</dbReference>
<accession>A0A0N9Y5T5</accession>
<dbReference type="SMART" id="SM00354">
    <property type="entry name" value="HTH_LACI"/>
    <property type="match status" value="1"/>
</dbReference>
<dbReference type="Pfam" id="PF13377">
    <property type="entry name" value="Peripla_BP_3"/>
    <property type="match status" value="1"/>
</dbReference>
<dbReference type="InterPro" id="IPR000843">
    <property type="entry name" value="HTH_LacI"/>
</dbReference>
<dbReference type="Gene3D" id="3.40.50.2300">
    <property type="match status" value="2"/>
</dbReference>
<dbReference type="PROSITE" id="PS50932">
    <property type="entry name" value="HTH_LACI_2"/>
    <property type="match status" value="1"/>
</dbReference>
<evidence type="ECO:0000313" key="6">
    <source>
        <dbReference type="Proteomes" id="UP000057134"/>
    </source>
</evidence>
<dbReference type="GO" id="GO:0000976">
    <property type="term" value="F:transcription cis-regulatory region binding"/>
    <property type="evidence" value="ECO:0007669"/>
    <property type="project" value="TreeGrafter"/>
</dbReference>
<dbReference type="CDD" id="cd01392">
    <property type="entry name" value="HTH_LacI"/>
    <property type="match status" value="1"/>
</dbReference>
<keyword evidence="3" id="KW-0804">Transcription</keyword>
<dbReference type="Proteomes" id="UP000057134">
    <property type="component" value="Chromosome"/>
</dbReference>
<proteinExistence type="predicted"/>
<evidence type="ECO:0000313" key="5">
    <source>
        <dbReference type="EMBL" id="ALI24524.1"/>
    </source>
</evidence>
<dbReference type="KEGG" id="mft:XA26_06640"/>
<sequence length="341" mass="36403">MSGKRPTLADVANRAGTSTAVVSYVLNNGPRPVSDLLRAKVMSALDDLDYRPDGRARALRRPRRWRQIGLLVPDLTLPLFGEFVGRIEVEARARDHLTLIGNTGYDPERELEFATAFAEVGVDGLLVVGAANAPQTANLCRRERIPVTWMHNIRGAVEADIIGVDHVSAGELIARHLRDVHNCRDVAFVGGVTAADVRHGDRETVQQRLEGVASVVGQDLPIIRTDLTPSGAYGAVSAILREGGPPSRALVVGTYGQTAATIRAVADAGLRIPDDVRIVGFDGAATDYGRLRLTTVQQPVDVLARAALGRLLGENPSTHGQFVPTLRVGETCGCVVSTPPG</sequence>
<evidence type="ECO:0000256" key="1">
    <source>
        <dbReference type="ARBA" id="ARBA00023015"/>
    </source>
</evidence>
<dbReference type="InterPro" id="IPR028082">
    <property type="entry name" value="Peripla_BP_I"/>
</dbReference>
<keyword evidence="2" id="KW-0238">DNA-binding</keyword>
<evidence type="ECO:0000256" key="3">
    <source>
        <dbReference type="ARBA" id="ARBA00023163"/>
    </source>
</evidence>
<dbReference type="InterPro" id="IPR046335">
    <property type="entry name" value="LacI/GalR-like_sensor"/>
</dbReference>
<protein>
    <recommendedName>
        <fullName evidence="4">HTH lacI-type domain-containing protein</fullName>
    </recommendedName>
</protein>
<dbReference type="AlphaFoldDB" id="A0A0N9Y5T5"/>
<dbReference type="PANTHER" id="PTHR30146:SF109">
    <property type="entry name" value="HTH-TYPE TRANSCRIPTIONAL REGULATOR GALS"/>
    <property type="match status" value="1"/>
</dbReference>
<dbReference type="SUPFAM" id="SSF53822">
    <property type="entry name" value="Periplasmic binding protein-like I"/>
    <property type="match status" value="1"/>
</dbReference>
<keyword evidence="1" id="KW-0805">Transcription regulation</keyword>
<dbReference type="InterPro" id="IPR010982">
    <property type="entry name" value="Lambda_DNA-bd_dom_sf"/>
</dbReference>
<dbReference type="PATRIC" id="fig|1766.6.peg.656"/>
<dbReference type="GO" id="GO:0003700">
    <property type="term" value="F:DNA-binding transcription factor activity"/>
    <property type="evidence" value="ECO:0007669"/>
    <property type="project" value="TreeGrafter"/>
</dbReference>
<reference evidence="5 6" key="1">
    <citation type="journal article" date="2015" name="MBio">
        <title>Enzymatic Degradation of Phenazines Can Generate Energy and Protect Sensitive Organisms from Toxicity.</title>
        <authorList>
            <person name="Costa K.C."/>
            <person name="Bergkessel M."/>
            <person name="Saunders S."/>
            <person name="Korlach J."/>
            <person name="Newman D.K."/>
        </authorList>
    </citation>
    <scope>NUCLEOTIDE SEQUENCE [LARGE SCALE GENOMIC DNA]</scope>
    <source>
        <strain evidence="5 6">CT6</strain>
    </source>
</reference>
<organism evidence="5 6">
    <name type="scientific">Mycolicibacterium fortuitum</name>
    <name type="common">Mycobacterium fortuitum</name>
    <dbReference type="NCBI Taxonomy" id="1766"/>
    <lineage>
        <taxon>Bacteria</taxon>
        <taxon>Bacillati</taxon>
        <taxon>Actinomycetota</taxon>
        <taxon>Actinomycetes</taxon>
        <taxon>Mycobacteriales</taxon>
        <taxon>Mycobacteriaceae</taxon>
        <taxon>Mycolicibacterium</taxon>
    </lineage>
</organism>
<evidence type="ECO:0000256" key="2">
    <source>
        <dbReference type="ARBA" id="ARBA00023125"/>
    </source>
</evidence>
<keyword evidence="6" id="KW-1185">Reference proteome</keyword>
<dbReference type="EMBL" id="CP011269">
    <property type="protein sequence ID" value="ALI24524.1"/>
    <property type="molecule type" value="Genomic_DNA"/>
</dbReference>
<name>A0A0N9Y5T5_MYCFO</name>
<dbReference type="PANTHER" id="PTHR30146">
    <property type="entry name" value="LACI-RELATED TRANSCRIPTIONAL REPRESSOR"/>
    <property type="match status" value="1"/>
</dbReference>
<gene>
    <name evidence="5" type="ORF">XA26_06640</name>
</gene>
<feature type="domain" description="HTH lacI-type" evidence="4">
    <location>
        <begin position="6"/>
        <end position="61"/>
    </location>
</feature>
<dbReference type="Gene3D" id="1.10.260.40">
    <property type="entry name" value="lambda repressor-like DNA-binding domains"/>
    <property type="match status" value="1"/>
</dbReference>
<dbReference type="STRING" id="1766.XA26_06640"/>